<protein>
    <recommendedName>
        <fullName evidence="1">DUF1508 domain-containing protein</fullName>
    </recommendedName>
</protein>
<accession>A0ABQ6LMB0</accession>
<dbReference type="EMBL" id="BSYI01000029">
    <property type="protein sequence ID" value="GMG84102.1"/>
    <property type="molecule type" value="Genomic_DNA"/>
</dbReference>
<gene>
    <name evidence="2" type="ORF">LNKW23_33160</name>
</gene>
<feature type="domain" description="DUF1508" evidence="1">
    <location>
        <begin position="62"/>
        <end position="93"/>
    </location>
</feature>
<evidence type="ECO:0000313" key="3">
    <source>
        <dbReference type="Proteomes" id="UP001239909"/>
    </source>
</evidence>
<reference evidence="2 3" key="1">
    <citation type="submission" date="2023-04" db="EMBL/GenBank/DDBJ databases">
        <title>Marinoamorphus aggregata gen. nov., sp. Nov., isolate from tissue of brittle star Ophioplocus japonicus.</title>
        <authorList>
            <person name="Kawano K."/>
            <person name="Sawayama S."/>
            <person name="Nakagawa S."/>
        </authorList>
    </citation>
    <scope>NUCLEOTIDE SEQUENCE [LARGE SCALE GENOMIC DNA]</scope>
    <source>
        <strain evidence="2 3">NKW23</strain>
    </source>
</reference>
<evidence type="ECO:0000259" key="1">
    <source>
        <dbReference type="Pfam" id="PF07411"/>
    </source>
</evidence>
<dbReference type="InterPro" id="IPR010879">
    <property type="entry name" value="DUF1508"/>
</dbReference>
<dbReference type="Proteomes" id="UP001239909">
    <property type="component" value="Unassembled WGS sequence"/>
</dbReference>
<dbReference type="InterPro" id="IPR036913">
    <property type="entry name" value="YegP-like_sf"/>
</dbReference>
<evidence type="ECO:0000313" key="2">
    <source>
        <dbReference type="EMBL" id="GMG84102.1"/>
    </source>
</evidence>
<proteinExistence type="predicted"/>
<dbReference type="RefSeq" id="WP_285673053.1">
    <property type="nucleotide sequence ID" value="NZ_BSYI01000029.1"/>
</dbReference>
<name>A0ABQ6LMB0_9RHOB</name>
<dbReference type="Gene3D" id="3.30.160.160">
    <property type="entry name" value="YegP-like"/>
    <property type="match status" value="2"/>
</dbReference>
<sequence>MAAGEDRFEIFRDKRGNYRWRRIDGEGGVVGASSEGYVSRSDCEANMNRGPVPSDKWDFYIDKRGAFRWRRYARNGRVVGAASRGFATRAEAEANARRQGFES</sequence>
<dbReference type="Pfam" id="PF07411">
    <property type="entry name" value="DUF1508"/>
    <property type="match status" value="2"/>
</dbReference>
<feature type="domain" description="DUF1508" evidence="1">
    <location>
        <begin position="13"/>
        <end position="45"/>
    </location>
</feature>
<keyword evidence="3" id="KW-1185">Reference proteome</keyword>
<comment type="caution">
    <text evidence="2">The sequence shown here is derived from an EMBL/GenBank/DDBJ whole genome shotgun (WGS) entry which is preliminary data.</text>
</comment>
<organism evidence="2 3">
    <name type="scientific">Paralimibaculum aggregatum</name>
    <dbReference type="NCBI Taxonomy" id="3036245"/>
    <lineage>
        <taxon>Bacteria</taxon>
        <taxon>Pseudomonadati</taxon>
        <taxon>Pseudomonadota</taxon>
        <taxon>Alphaproteobacteria</taxon>
        <taxon>Rhodobacterales</taxon>
        <taxon>Paracoccaceae</taxon>
        <taxon>Paralimibaculum</taxon>
    </lineage>
</organism>
<dbReference type="SUPFAM" id="SSF160113">
    <property type="entry name" value="YegP-like"/>
    <property type="match status" value="2"/>
</dbReference>